<evidence type="ECO:0000313" key="11">
    <source>
        <dbReference type="Proteomes" id="UP000636709"/>
    </source>
</evidence>
<evidence type="ECO:0000256" key="2">
    <source>
        <dbReference type="ARBA" id="ARBA00004180"/>
    </source>
</evidence>
<sequence>MDSFFAADDGADELPRTASHPFDSDDFGPAASVGDDAGGYGGYSSFADGGVEEVEDEITVESDGVPIRHVSGGYSPSPFSPDLEPNGGYGPILPPPTEMGRDEGFLLREWRRLVGSYGLQMAIKTLLSFNYALRQNAIELEKKEQLEKEQRAQIIAEAEEFKKAFYEKRIKNCAENMVNNREREKIFVASQEKFHASADKQYWKSISDLIPHEIATIEKRGKKDKDKKPSITVIQGPKPGKPTDLSRMRQILVKLKHAPPQHMLQPPPAPAAKEGAKDGAKEGAKDGAKEGAAAPANGTKQPAENKETPANGPSEAEKEQPAASE</sequence>
<evidence type="ECO:0000256" key="7">
    <source>
        <dbReference type="ARBA" id="ARBA00023329"/>
    </source>
</evidence>
<dbReference type="PANTHER" id="PTHR10639">
    <property type="entry name" value="CLATHRIN LIGHT CHAIN"/>
    <property type="match status" value="1"/>
</dbReference>
<evidence type="ECO:0008006" key="12">
    <source>
        <dbReference type="Google" id="ProtNLM"/>
    </source>
</evidence>
<evidence type="ECO:0000313" key="9">
    <source>
        <dbReference type="EMBL" id="KAF8660071.1"/>
    </source>
</evidence>
<reference evidence="10" key="1">
    <citation type="submission" date="2020-07" db="EMBL/GenBank/DDBJ databases">
        <title>Genome sequence and genetic diversity analysis of an under-domesticated orphan crop, white fonio (Digitaria exilis).</title>
        <authorList>
            <person name="Bennetzen J.L."/>
            <person name="Chen S."/>
            <person name="Ma X."/>
            <person name="Wang X."/>
            <person name="Yssel A.E.J."/>
            <person name="Chaluvadi S.R."/>
            <person name="Johnson M."/>
            <person name="Gangashetty P."/>
            <person name="Hamidou F."/>
            <person name="Sanogo M.D."/>
            <person name="Zwaenepoel A."/>
            <person name="Wallace J."/>
            <person name="Van De Peer Y."/>
            <person name="Van Deynze A."/>
        </authorList>
    </citation>
    <scope>NUCLEOTIDE SEQUENCE</scope>
    <source>
        <tissue evidence="10">Leaves</tissue>
    </source>
</reference>
<name>A0A835FJP5_9POAL</name>
<keyword evidence="5" id="KW-0472">Membrane</keyword>
<dbReference type="InterPro" id="IPR000996">
    <property type="entry name" value="Clathrin_L-chain"/>
</dbReference>
<feature type="compositionally biased region" description="Basic and acidic residues" evidence="8">
    <location>
        <begin position="218"/>
        <end position="229"/>
    </location>
</feature>
<dbReference type="AlphaFoldDB" id="A0A835FJP5"/>
<dbReference type="GO" id="GO:0030132">
    <property type="term" value="C:clathrin coat of coated pit"/>
    <property type="evidence" value="ECO:0007669"/>
    <property type="project" value="InterPro"/>
</dbReference>
<accession>A0A835FJP5</accession>
<dbReference type="PANTHER" id="PTHR10639:SF42">
    <property type="entry name" value="CLATHRIN LIGHT CHAIN 1"/>
    <property type="match status" value="1"/>
</dbReference>
<dbReference type="GO" id="GO:0006886">
    <property type="term" value="P:intracellular protein transport"/>
    <property type="evidence" value="ECO:0007669"/>
    <property type="project" value="InterPro"/>
</dbReference>
<dbReference type="OrthoDB" id="782264at2759"/>
<evidence type="ECO:0000256" key="8">
    <source>
        <dbReference type="SAM" id="MobiDB-lite"/>
    </source>
</evidence>
<comment type="caution">
    <text evidence="10">The sequence shown here is derived from an EMBL/GenBank/DDBJ whole genome shotgun (WGS) entry which is preliminary data.</text>
</comment>
<proteinExistence type="inferred from homology"/>
<dbReference type="EMBL" id="JACEFO010002445">
    <property type="protein sequence ID" value="KAF8660071.1"/>
    <property type="molecule type" value="Genomic_DNA"/>
</dbReference>
<evidence type="ECO:0000256" key="5">
    <source>
        <dbReference type="ARBA" id="ARBA00023136"/>
    </source>
</evidence>
<evidence type="ECO:0000256" key="6">
    <source>
        <dbReference type="ARBA" id="ARBA00023176"/>
    </source>
</evidence>
<evidence type="ECO:0000256" key="3">
    <source>
        <dbReference type="ARBA" id="ARBA00004277"/>
    </source>
</evidence>
<dbReference type="GO" id="GO:0032050">
    <property type="term" value="F:clathrin heavy chain binding"/>
    <property type="evidence" value="ECO:0007669"/>
    <property type="project" value="TreeGrafter"/>
</dbReference>
<dbReference type="GO" id="GO:0030130">
    <property type="term" value="C:clathrin coat of trans-Golgi network vesicle"/>
    <property type="evidence" value="ECO:0007669"/>
    <property type="project" value="InterPro"/>
</dbReference>
<organism evidence="10 11">
    <name type="scientific">Digitaria exilis</name>
    <dbReference type="NCBI Taxonomy" id="1010633"/>
    <lineage>
        <taxon>Eukaryota</taxon>
        <taxon>Viridiplantae</taxon>
        <taxon>Streptophyta</taxon>
        <taxon>Embryophyta</taxon>
        <taxon>Tracheophyta</taxon>
        <taxon>Spermatophyta</taxon>
        <taxon>Magnoliopsida</taxon>
        <taxon>Liliopsida</taxon>
        <taxon>Poales</taxon>
        <taxon>Poaceae</taxon>
        <taxon>PACMAD clade</taxon>
        <taxon>Panicoideae</taxon>
        <taxon>Panicodae</taxon>
        <taxon>Paniceae</taxon>
        <taxon>Anthephorinae</taxon>
        <taxon>Digitaria</taxon>
    </lineage>
</organism>
<evidence type="ECO:0000256" key="4">
    <source>
        <dbReference type="ARBA" id="ARBA00005263"/>
    </source>
</evidence>
<evidence type="ECO:0000313" key="10">
    <source>
        <dbReference type="EMBL" id="KAF8762294.1"/>
    </source>
</evidence>
<feature type="region of interest" description="Disordered" evidence="8">
    <location>
        <begin position="66"/>
        <end position="97"/>
    </location>
</feature>
<keyword evidence="11" id="KW-1185">Reference proteome</keyword>
<comment type="similarity">
    <text evidence="4">Belongs to the clathrin light chain family.</text>
</comment>
<feature type="compositionally biased region" description="Basic and acidic residues" evidence="8">
    <location>
        <begin position="274"/>
        <end position="289"/>
    </location>
</feature>
<comment type="subcellular location">
    <subcellularLocation>
        <location evidence="2">Cytoplasmic vesicle membrane</location>
        <topology evidence="2">Peripheral membrane protein</topology>
        <orientation evidence="2">Cytoplasmic side</orientation>
    </subcellularLocation>
    <subcellularLocation>
        <location evidence="3">Membrane</location>
        <location evidence="3">Coated pit</location>
        <topology evidence="3">Peripheral membrane protein</topology>
        <orientation evidence="3">Cytoplasmic side</orientation>
    </subcellularLocation>
</comment>
<keyword evidence="7" id="KW-0968">Cytoplasmic vesicle</keyword>
<evidence type="ECO:0000256" key="1">
    <source>
        <dbReference type="ARBA" id="ARBA00003913"/>
    </source>
</evidence>
<protein>
    <recommendedName>
        <fullName evidence="12">Clathrin light chain</fullName>
    </recommendedName>
</protein>
<gene>
    <name evidence="10" type="ORF">HU200_009623</name>
    <name evidence="9" type="ORF">HU200_058034</name>
</gene>
<feature type="region of interest" description="Disordered" evidence="8">
    <location>
        <begin position="218"/>
        <end position="325"/>
    </location>
</feature>
<feature type="compositionally biased region" description="Basic and acidic residues" evidence="8">
    <location>
        <begin position="315"/>
        <end position="325"/>
    </location>
</feature>
<feature type="region of interest" description="Disordered" evidence="8">
    <location>
        <begin position="1"/>
        <end position="36"/>
    </location>
</feature>
<dbReference type="EMBL" id="JACEFO010000650">
    <property type="protein sequence ID" value="KAF8762294.1"/>
    <property type="molecule type" value="Genomic_DNA"/>
</dbReference>
<keyword evidence="6" id="KW-0168">Coated pit</keyword>
<dbReference type="GO" id="GO:0072583">
    <property type="term" value="P:clathrin-dependent endocytosis"/>
    <property type="evidence" value="ECO:0007669"/>
    <property type="project" value="TreeGrafter"/>
</dbReference>
<dbReference type="GO" id="GO:0005198">
    <property type="term" value="F:structural molecule activity"/>
    <property type="evidence" value="ECO:0007669"/>
    <property type="project" value="InterPro"/>
</dbReference>
<comment type="function">
    <text evidence="1">Clathrin is the major protein of the polyhedral coat of coated pits and vesicles.</text>
</comment>
<dbReference type="Proteomes" id="UP000636709">
    <property type="component" value="Unassembled WGS sequence"/>
</dbReference>